<reference evidence="2 3" key="1">
    <citation type="submission" date="2017-08" db="EMBL/GenBank/DDBJ databases">
        <title>Pusillimonas indicus sp. nov., a member of the family Alcaligenaceae isolated from surface seawater.</title>
        <authorList>
            <person name="Li J."/>
        </authorList>
    </citation>
    <scope>NUCLEOTIDE SEQUENCE [LARGE SCALE GENOMIC DNA]</scope>
    <source>
        <strain evidence="2 3">L52-1-41</strain>
    </source>
</reference>
<comment type="caution">
    <text evidence="2">The sequence shown here is derived from an EMBL/GenBank/DDBJ whole genome shotgun (WGS) entry which is preliminary data.</text>
</comment>
<dbReference type="OrthoDB" id="8686143at2"/>
<protein>
    <submittedName>
        <fullName evidence="2">Uncharacterized protein</fullName>
    </submittedName>
</protein>
<evidence type="ECO:0000313" key="3">
    <source>
        <dbReference type="Proteomes" id="UP000266206"/>
    </source>
</evidence>
<dbReference type="Gene3D" id="1.10.287.1490">
    <property type="match status" value="1"/>
</dbReference>
<dbReference type="AlphaFoldDB" id="A0A3A1YNM2"/>
<organism evidence="2 3">
    <name type="scientific">Neopusillimonas maritima</name>
    <dbReference type="NCBI Taxonomy" id="2026239"/>
    <lineage>
        <taxon>Bacteria</taxon>
        <taxon>Pseudomonadati</taxon>
        <taxon>Pseudomonadota</taxon>
        <taxon>Betaproteobacteria</taxon>
        <taxon>Burkholderiales</taxon>
        <taxon>Alcaligenaceae</taxon>
        <taxon>Neopusillimonas</taxon>
    </lineage>
</organism>
<name>A0A3A1YNM2_9BURK</name>
<feature type="coiled-coil region" evidence="1">
    <location>
        <begin position="19"/>
        <end position="135"/>
    </location>
</feature>
<gene>
    <name evidence="2" type="ORF">CJP73_15600</name>
</gene>
<dbReference type="RefSeq" id="WP_114421950.1">
    <property type="nucleotide sequence ID" value="NZ_NQYH01000022.1"/>
</dbReference>
<sequence length="156" mass="17470">MLQDLDFLAARIGQLVELTKQLQSEQAALGGRAEQAERERNQLQAQLARQESEFKDVAAQAQRHEAEMAQIRAAAQNELNALRTQLQSESADQLREAHAVQARLESELNQQQAAYKQVLQELEQSRAEAGRLRHAAGDARQRIDALLERLPGAPQE</sequence>
<accession>A0A3A1YNM2</accession>
<dbReference type="Proteomes" id="UP000266206">
    <property type="component" value="Unassembled WGS sequence"/>
</dbReference>
<proteinExistence type="predicted"/>
<evidence type="ECO:0000256" key="1">
    <source>
        <dbReference type="SAM" id="Coils"/>
    </source>
</evidence>
<keyword evidence="1" id="KW-0175">Coiled coil</keyword>
<evidence type="ECO:0000313" key="2">
    <source>
        <dbReference type="EMBL" id="RIY39076.1"/>
    </source>
</evidence>
<dbReference type="EMBL" id="NQYH01000022">
    <property type="protein sequence ID" value="RIY39076.1"/>
    <property type="molecule type" value="Genomic_DNA"/>
</dbReference>